<sequence>MALVIGVDVGGSHVSSAAIDSENFKIVPNTYFSGIVDNKASKEVIFSKWAEVINKTIEKCSHNDTIEIAFSMPGPFQYETGRAMFEGNNKFEALYNVVIPDEFSKYVSSKNITFRFLNDASSFGIGSILMNGLDKKAQKVVAVTLGTGFGASFLDNVLPLIKGDNIPENGCLWDKTFQGTIADEYFSTRWFIKKYEEYSGTQITDGVKEVSAKNDEFSEKVFEEFAINFSGFLLPFLNDFEADTLVLGGNIAKCHTQFLPRVQQIWKDNGRKIEMIILENTEESSIIGASYMFNDSFWDKIKESLPNF</sequence>
<keyword evidence="3" id="KW-1185">Reference proteome</keyword>
<dbReference type="PANTHER" id="PTHR18964">
    <property type="entry name" value="ROK (REPRESSOR, ORF, KINASE) FAMILY"/>
    <property type="match status" value="1"/>
</dbReference>
<comment type="caution">
    <text evidence="2">The sequence shown here is derived from an EMBL/GenBank/DDBJ whole genome shotgun (WGS) entry which is preliminary data.</text>
</comment>
<keyword evidence="2" id="KW-0418">Kinase</keyword>
<dbReference type="Gene3D" id="3.30.420.40">
    <property type="match status" value="2"/>
</dbReference>
<evidence type="ECO:0000313" key="3">
    <source>
        <dbReference type="Proteomes" id="UP000257136"/>
    </source>
</evidence>
<dbReference type="InterPro" id="IPR043129">
    <property type="entry name" value="ATPase_NBD"/>
</dbReference>
<dbReference type="PANTHER" id="PTHR18964:SF149">
    <property type="entry name" value="BIFUNCTIONAL UDP-N-ACETYLGLUCOSAMINE 2-EPIMERASE_N-ACETYLMANNOSAMINE KINASE"/>
    <property type="match status" value="1"/>
</dbReference>
<protein>
    <submittedName>
        <fullName evidence="2">Glucokinase</fullName>
    </submittedName>
</protein>
<dbReference type="GO" id="GO:0016301">
    <property type="term" value="F:kinase activity"/>
    <property type="evidence" value="ECO:0007669"/>
    <property type="project" value="UniProtKB-KW"/>
</dbReference>
<organism evidence="2 3">
    <name type="scientific">Flavobacterium aquicola</name>
    <dbReference type="NCBI Taxonomy" id="1682742"/>
    <lineage>
        <taxon>Bacteria</taxon>
        <taxon>Pseudomonadati</taxon>
        <taxon>Bacteroidota</taxon>
        <taxon>Flavobacteriia</taxon>
        <taxon>Flavobacteriales</taxon>
        <taxon>Flavobacteriaceae</taxon>
        <taxon>Flavobacterium</taxon>
    </lineage>
</organism>
<evidence type="ECO:0000256" key="1">
    <source>
        <dbReference type="ARBA" id="ARBA00006479"/>
    </source>
</evidence>
<gene>
    <name evidence="2" type="ORF">C8P67_11259</name>
</gene>
<evidence type="ECO:0000313" key="2">
    <source>
        <dbReference type="EMBL" id="REG94768.1"/>
    </source>
</evidence>
<dbReference type="InterPro" id="IPR000600">
    <property type="entry name" value="ROK"/>
</dbReference>
<comment type="similarity">
    <text evidence="1">Belongs to the ROK (NagC/XylR) family.</text>
</comment>
<dbReference type="Pfam" id="PF00480">
    <property type="entry name" value="ROK"/>
    <property type="match status" value="1"/>
</dbReference>
<dbReference type="SUPFAM" id="SSF53067">
    <property type="entry name" value="Actin-like ATPase domain"/>
    <property type="match status" value="1"/>
</dbReference>
<keyword evidence="2" id="KW-0808">Transferase</keyword>
<dbReference type="AlphaFoldDB" id="A0A3E0E941"/>
<name>A0A3E0E941_9FLAO</name>
<dbReference type="OrthoDB" id="49666at2"/>
<accession>A0A3E0E941</accession>
<dbReference type="RefSeq" id="WP_115814473.1">
    <property type="nucleotide sequence ID" value="NZ_QUNI01000012.1"/>
</dbReference>
<proteinExistence type="inferred from homology"/>
<dbReference type="EMBL" id="QUNI01000012">
    <property type="protein sequence ID" value="REG94768.1"/>
    <property type="molecule type" value="Genomic_DNA"/>
</dbReference>
<dbReference type="Proteomes" id="UP000257136">
    <property type="component" value="Unassembled WGS sequence"/>
</dbReference>
<reference evidence="2 3" key="1">
    <citation type="submission" date="2018-08" db="EMBL/GenBank/DDBJ databases">
        <title>Genomic Encyclopedia of Archaeal and Bacterial Type Strains, Phase II (KMG-II): from individual species to whole genera.</title>
        <authorList>
            <person name="Goeker M."/>
        </authorList>
    </citation>
    <scope>NUCLEOTIDE SEQUENCE [LARGE SCALE GENOMIC DNA]</scope>
    <source>
        <strain evidence="2 3">DSM 100880</strain>
    </source>
</reference>